<dbReference type="EMBL" id="QNTV01000001">
    <property type="protein sequence ID" value="RBA62402.1"/>
    <property type="molecule type" value="Genomic_DNA"/>
</dbReference>
<accession>A0A365PZN0</accession>
<sequence length="63" mass="6721">MLMLDTLIELMKAPSPNVTTSQTLVMVIPPSFPSIKQGMAISLTRMPMHSSAPALLAVLRQGG</sequence>
<dbReference type="AlphaFoldDB" id="A0A365PZN0"/>
<gene>
    <name evidence="1" type="ORF">DQ403_02160</name>
</gene>
<dbReference type="Proteomes" id="UP000252554">
    <property type="component" value="Unassembled WGS sequence"/>
</dbReference>
<comment type="caution">
    <text evidence="1">The sequence shown here is derived from an EMBL/GenBank/DDBJ whole genome shotgun (WGS) entry which is preliminary data.</text>
</comment>
<evidence type="ECO:0000313" key="2">
    <source>
        <dbReference type="Proteomes" id="UP000252554"/>
    </source>
</evidence>
<reference evidence="1 2" key="1">
    <citation type="submission" date="2018-06" db="EMBL/GenBank/DDBJ databases">
        <title>Whole genome sequencing of four bacterial strains from South Shetland trench revealing bio-synthetic gene clusters.</title>
        <authorList>
            <person name="Abdel-Mageed W.M."/>
            <person name="Lehri B."/>
            <person name="Jarmusch S.A."/>
            <person name="Miranda K."/>
            <person name="Goodfellow M."/>
            <person name="Jaspars M."/>
            <person name="Karlyshev A.V."/>
        </authorList>
    </citation>
    <scope>NUCLEOTIDE SEQUENCE [LARGE SCALE GENOMIC DNA]</scope>
    <source>
        <strain evidence="1 2">SST2</strain>
    </source>
</reference>
<organism evidence="1 2">
    <name type="scientific">Stutzerimonas zhaodongensis</name>
    <dbReference type="NCBI Taxonomy" id="1176257"/>
    <lineage>
        <taxon>Bacteria</taxon>
        <taxon>Pseudomonadati</taxon>
        <taxon>Pseudomonadota</taxon>
        <taxon>Gammaproteobacteria</taxon>
        <taxon>Pseudomonadales</taxon>
        <taxon>Pseudomonadaceae</taxon>
        <taxon>Stutzerimonas</taxon>
    </lineage>
</organism>
<protein>
    <submittedName>
        <fullName evidence="1">Uncharacterized protein</fullName>
    </submittedName>
</protein>
<evidence type="ECO:0000313" key="1">
    <source>
        <dbReference type="EMBL" id="RBA62402.1"/>
    </source>
</evidence>
<name>A0A365PZN0_9GAMM</name>
<proteinExistence type="predicted"/>